<evidence type="ECO:0000313" key="3">
    <source>
        <dbReference type="EMBL" id="VTZ64806.1"/>
    </source>
</evidence>
<organism evidence="3">
    <name type="scientific">Sinorhizobium medicae</name>
    <dbReference type="NCBI Taxonomy" id="110321"/>
    <lineage>
        <taxon>Bacteria</taxon>
        <taxon>Pseudomonadati</taxon>
        <taxon>Pseudomonadota</taxon>
        <taxon>Alphaproteobacteria</taxon>
        <taxon>Hyphomicrobiales</taxon>
        <taxon>Rhizobiaceae</taxon>
        <taxon>Sinorhizobium/Ensifer group</taxon>
        <taxon>Sinorhizobium</taxon>
    </lineage>
</organism>
<feature type="region of interest" description="Disordered" evidence="1">
    <location>
        <begin position="415"/>
        <end position="437"/>
    </location>
</feature>
<accession>A0A508X5A0</accession>
<dbReference type="InterPro" id="IPR018723">
    <property type="entry name" value="DUF2254_membrane"/>
</dbReference>
<dbReference type="OMA" id="ILTFIRW"/>
<feature type="transmembrane region" description="Helical" evidence="2">
    <location>
        <begin position="21"/>
        <end position="46"/>
    </location>
</feature>
<evidence type="ECO:0008006" key="4">
    <source>
        <dbReference type="Google" id="ProtNLM"/>
    </source>
</evidence>
<sequence>MSLSRLVWTMTRILRRLWVRASLYCLVAIATALAAIWIGPILPAAFPSKVGAKAVDAILSIIASSMLAVTTFSLSTLVAATSAAASSATPRATSLLLEDATSQRALSTFLGAFLFSLVGLIALNTELYDDGGRFVLFVATLGLVAIIVVTLLRWIDHLAGLGHMGETIGRVEKAATEAYRAHTHAPFLGGTPAETVPEGAIAIRHKRIGYVQHLDMGALSTVADEADGDIYVTRRPGHYCDPARPIAWIALRDRCAKFEIDQSRRISEAFTLGNRRSYDQDPRFGLIALSEIASKALSPGINDSGTAIDVLATLVRVLSPPQGEDPSPVAKPEYARVHVAALEEDDIIEAAFMPISRDGAAILEVAIRLQKALAAIWAGCEPPLAGAARRFAAVALQRSLESLTFEPDRERLRREARASFRKPKPMLGEQNASTPDA</sequence>
<feature type="transmembrane region" description="Helical" evidence="2">
    <location>
        <begin position="105"/>
        <end position="123"/>
    </location>
</feature>
<dbReference type="AlphaFoldDB" id="A0A508X5A0"/>
<gene>
    <name evidence="3" type="ORF">EMEDMD4_70109</name>
</gene>
<reference evidence="3" key="1">
    <citation type="submission" date="2019-06" db="EMBL/GenBank/DDBJ databases">
        <authorList>
            <person name="Le Quere A."/>
            <person name="Colella S."/>
        </authorList>
    </citation>
    <scope>NUCLEOTIDE SEQUENCE</scope>
    <source>
        <strain evidence="3">EmedicaeMD41</strain>
    </source>
</reference>
<evidence type="ECO:0000256" key="2">
    <source>
        <dbReference type="SAM" id="Phobius"/>
    </source>
</evidence>
<dbReference type="EMBL" id="CABFNB010000139">
    <property type="protein sequence ID" value="VTZ64806.1"/>
    <property type="molecule type" value="Genomic_DNA"/>
</dbReference>
<proteinExistence type="predicted"/>
<keyword evidence="2" id="KW-0812">Transmembrane</keyword>
<dbReference type="Proteomes" id="UP000507954">
    <property type="component" value="Unassembled WGS sequence"/>
</dbReference>
<keyword evidence="2" id="KW-0472">Membrane</keyword>
<feature type="transmembrane region" description="Helical" evidence="2">
    <location>
        <begin position="58"/>
        <end position="84"/>
    </location>
</feature>
<name>A0A508X5A0_9HYPH</name>
<keyword evidence="2" id="KW-1133">Transmembrane helix</keyword>
<feature type="transmembrane region" description="Helical" evidence="2">
    <location>
        <begin position="135"/>
        <end position="155"/>
    </location>
</feature>
<dbReference type="Pfam" id="PF10011">
    <property type="entry name" value="DUF2254"/>
    <property type="match status" value="1"/>
</dbReference>
<protein>
    <recommendedName>
        <fullName evidence="4">DUF2254 domain-containing protein</fullName>
    </recommendedName>
</protein>
<evidence type="ECO:0000256" key="1">
    <source>
        <dbReference type="SAM" id="MobiDB-lite"/>
    </source>
</evidence>